<protein>
    <recommendedName>
        <fullName evidence="4">Pesticidal crystal protein N-terminal domain-containing protein</fullName>
    </recommendedName>
</protein>
<evidence type="ECO:0008006" key="4">
    <source>
        <dbReference type="Google" id="ProtNLM"/>
    </source>
</evidence>
<sequence>MKVNKYYLFMSIIFIIICVCKSQNILEQYNPIHIAGEAALKKDWPLNQGDYLTIIKASICSIPVFGAMIDGIFSVIWKKIFPPREDPYLTKEEFEKRITGLINDMRNFSMRYTDKAIEQYTIETSNLQSKVLYELSEEYQQHLKIYAHQMRSNKETTATFKRNFPAIYYLVFYKLKELLVMFGDDSRIHLLGKLYIETAFLYQALLRDSHFNGVNYGINPEVIKGLYTSNVSIESFARKTSDHASQVVTNYANLLSKMIDLKIKENPKCLKFRNDPKCKNEAYSIPQWNSLVSLIHYSDLLLVPGTRIRSEEVPAIRNQYITFENTIIDLTEQPPKLTYTMDFSLLGKYVTKGEIGSHDFDGSSQWTDFVTDSTGYLYTANNNMSIQDGPRFVDSNEPLIYGSAGNYHENANFAIFGQNFHLNPKAIKSVKFRIYFTTSNLFNEYDNRFEFRLIESPDNTEDLILNDFWTGESSPNTYKGHFDKNYYLNPKSKSKFNDSYKIVSISKGIGKVTPRYYLETESFTLKKEKFLVYLRPRGLFSVYLLTFDLITS</sequence>
<dbReference type="Proteomes" id="UP001344447">
    <property type="component" value="Unassembled WGS sequence"/>
</dbReference>
<dbReference type="SUPFAM" id="SSF56849">
    <property type="entry name" value="delta-Endotoxin (insectocide), N-terminal domain"/>
    <property type="match status" value="1"/>
</dbReference>
<keyword evidence="1" id="KW-0732">Signal</keyword>
<dbReference type="AlphaFoldDB" id="A0AAN7TSE3"/>
<proteinExistence type="predicted"/>
<name>A0AAN7TSE3_9MYCE</name>
<feature type="signal peptide" evidence="1">
    <location>
        <begin position="1"/>
        <end position="22"/>
    </location>
</feature>
<reference evidence="2 3" key="1">
    <citation type="submission" date="2023-11" db="EMBL/GenBank/DDBJ databases">
        <title>Dfirmibasis_genome.</title>
        <authorList>
            <person name="Edelbroek B."/>
            <person name="Kjellin J."/>
            <person name="Jerlstrom-Hultqvist J."/>
            <person name="Soderbom F."/>
        </authorList>
    </citation>
    <scope>NUCLEOTIDE SEQUENCE [LARGE SCALE GENOMIC DNA]</scope>
    <source>
        <strain evidence="2 3">TNS-C-14</strain>
    </source>
</reference>
<dbReference type="PANTHER" id="PTHR35598:SF2">
    <property type="entry name" value="PESTICIDAL CRYSTAL PROTEIN N-TERMINAL DOMAIN-CONTAINING PROTEIN"/>
    <property type="match status" value="1"/>
</dbReference>
<dbReference type="InterPro" id="IPR036716">
    <property type="entry name" value="Pest_crys_N_sf"/>
</dbReference>
<gene>
    <name evidence="2" type="ORF">RB653_008306</name>
</gene>
<comment type="caution">
    <text evidence="2">The sequence shown here is derived from an EMBL/GenBank/DDBJ whole genome shotgun (WGS) entry which is preliminary data.</text>
</comment>
<dbReference type="PANTHER" id="PTHR35598">
    <property type="entry name" value="ENDOTOXIN_N DOMAIN-CONTAINING PROTEIN"/>
    <property type="match status" value="1"/>
</dbReference>
<organism evidence="2 3">
    <name type="scientific">Dictyostelium firmibasis</name>
    <dbReference type="NCBI Taxonomy" id="79012"/>
    <lineage>
        <taxon>Eukaryota</taxon>
        <taxon>Amoebozoa</taxon>
        <taxon>Evosea</taxon>
        <taxon>Eumycetozoa</taxon>
        <taxon>Dictyostelia</taxon>
        <taxon>Dictyosteliales</taxon>
        <taxon>Dictyosteliaceae</taxon>
        <taxon>Dictyostelium</taxon>
    </lineage>
</organism>
<evidence type="ECO:0000313" key="2">
    <source>
        <dbReference type="EMBL" id="KAK5578634.1"/>
    </source>
</evidence>
<dbReference type="Gene3D" id="1.20.190.10">
    <property type="entry name" value="Pesticidal crystal protein, N-terminal domain"/>
    <property type="match status" value="1"/>
</dbReference>
<evidence type="ECO:0000313" key="3">
    <source>
        <dbReference type="Proteomes" id="UP001344447"/>
    </source>
</evidence>
<feature type="chain" id="PRO_5042941048" description="Pesticidal crystal protein N-terminal domain-containing protein" evidence="1">
    <location>
        <begin position="23"/>
        <end position="552"/>
    </location>
</feature>
<keyword evidence="3" id="KW-1185">Reference proteome</keyword>
<dbReference type="GO" id="GO:0090729">
    <property type="term" value="F:toxin activity"/>
    <property type="evidence" value="ECO:0007669"/>
    <property type="project" value="InterPro"/>
</dbReference>
<accession>A0AAN7TSE3</accession>
<evidence type="ECO:0000256" key="1">
    <source>
        <dbReference type="SAM" id="SignalP"/>
    </source>
</evidence>
<dbReference type="EMBL" id="JAVFKY010000003">
    <property type="protein sequence ID" value="KAK5578634.1"/>
    <property type="molecule type" value="Genomic_DNA"/>
</dbReference>